<accession>A0A7G5B804</accession>
<feature type="domain" description="Ribbon-helix-helix protein CopG" evidence="1">
    <location>
        <begin position="2"/>
        <end position="39"/>
    </location>
</feature>
<name>A0A7G5B804_9CAUD</name>
<evidence type="ECO:0000313" key="2">
    <source>
        <dbReference type="EMBL" id="QMV32427.1"/>
    </source>
</evidence>
<dbReference type="GO" id="GO:0006355">
    <property type="term" value="P:regulation of DNA-templated transcription"/>
    <property type="evidence" value="ECO:0007669"/>
    <property type="project" value="InterPro"/>
</dbReference>
<protein>
    <recommendedName>
        <fullName evidence="1">Ribbon-helix-helix protein CopG domain-containing protein</fullName>
    </recommendedName>
</protein>
<sequence>MKRTNIYFTEEMLARLRRATEITGMSMSEFIRRAIESALQKLGL</sequence>
<dbReference type="EMBL" id="MT740726">
    <property type="protein sequence ID" value="QMV32427.1"/>
    <property type="molecule type" value="Genomic_DNA"/>
</dbReference>
<dbReference type="SUPFAM" id="SSF47598">
    <property type="entry name" value="Ribbon-helix-helix"/>
    <property type="match status" value="1"/>
</dbReference>
<evidence type="ECO:0000313" key="3">
    <source>
        <dbReference type="Proteomes" id="UP000515258"/>
    </source>
</evidence>
<proteinExistence type="predicted"/>
<evidence type="ECO:0000259" key="1">
    <source>
        <dbReference type="Pfam" id="PF01402"/>
    </source>
</evidence>
<dbReference type="Proteomes" id="UP000515258">
    <property type="component" value="Segment"/>
</dbReference>
<gene>
    <name evidence="2" type="ORF">U2_00052</name>
</gene>
<dbReference type="InterPro" id="IPR010985">
    <property type="entry name" value="Ribbon_hlx_hlx"/>
</dbReference>
<organism evidence="2 3">
    <name type="scientific">Ralstonia phage Albius</name>
    <dbReference type="NCBI Taxonomy" id="2759712"/>
    <lineage>
        <taxon>Viruses</taxon>
        <taxon>Duplodnaviria</taxon>
        <taxon>Heunggongvirae</taxon>
        <taxon>Uroviricota</taxon>
        <taxon>Caudoviricetes</taxon>
        <taxon>Rahariannevirus</taxon>
        <taxon>Rahariannevirus raharianne</taxon>
    </lineage>
</organism>
<dbReference type="Pfam" id="PF01402">
    <property type="entry name" value="RHH_1"/>
    <property type="match status" value="1"/>
</dbReference>
<dbReference type="Gene3D" id="1.10.1220.10">
    <property type="entry name" value="Met repressor-like"/>
    <property type="match status" value="1"/>
</dbReference>
<dbReference type="InterPro" id="IPR013321">
    <property type="entry name" value="Arc_rbn_hlx_hlx"/>
</dbReference>
<dbReference type="InterPro" id="IPR002145">
    <property type="entry name" value="CopG"/>
</dbReference>
<dbReference type="CDD" id="cd21631">
    <property type="entry name" value="RHH_CopG_NikR-like"/>
    <property type="match status" value="1"/>
</dbReference>
<reference evidence="2 3" key="1">
    <citation type="submission" date="2020-07" db="EMBL/GenBank/DDBJ databases">
        <title>Ralstonia phages.</title>
        <authorList>
            <person name="Trotereau A."/>
            <person name="Boyer C."/>
            <person name="Torres-Barcelo C."/>
        </authorList>
    </citation>
    <scope>NUCLEOTIDE SEQUENCE [LARGE SCALE GENOMIC DNA]</scope>
</reference>